<protein>
    <recommendedName>
        <fullName evidence="3">Lasso RiPP family leader peptide-containing protein</fullName>
    </recommendedName>
</protein>
<dbReference type="Proteomes" id="UP001595828">
    <property type="component" value="Unassembled WGS sequence"/>
</dbReference>
<gene>
    <name evidence="1" type="ORF">ACFO0A_01960</name>
</gene>
<dbReference type="EMBL" id="JBHSDR010000003">
    <property type="protein sequence ID" value="MFC4293817.1"/>
    <property type="molecule type" value="Genomic_DNA"/>
</dbReference>
<evidence type="ECO:0008006" key="3">
    <source>
        <dbReference type="Google" id="ProtNLM"/>
    </source>
</evidence>
<accession>A0ABV8RKI7</accession>
<reference evidence="2" key="1">
    <citation type="journal article" date="2019" name="Int. J. Syst. Evol. Microbiol.">
        <title>The Global Catalogue of Microorganisms (GCM) 10K type strain sequencing project: providing services to taxonomists for standard genome sequencing and annotation.</title>
        <authorList>
            <consortium name="The Broad Institute Genomics Platform"/>
            <consortium name="The Broad Institute Genome Sequencing Center for Infectious Disease"/>
            <person name="Wu L."/>
            <person name="Ma J."/>
        </authorList>
    </citation>
    <scope>NUCLEOTIDE SEQUENCE [LARGE SCALE GENOMIC DNA]</scope>
    <source>
        <strain evidence="2">CGMCC 1.12989</strain>
    </source>
</reference>
<keyword evidence="2" id="KW-1185">Reference proteome</keyword>
<evidence type="ECO:0000313" key="1">
    <source>
        <dbReference type="EMBL" id="MFC4293817.1"/>
    </source>
</evidence>
<proteinExistence type="predicted"/>
<name>A0ABV8RKI7_9SPHN</name>
<dbReference type="RefSeq" id="WP_379537299.1">
    <property type="nucleotide sequence ID" value="NZ_JBHSDR010000003.1"/>
</dbReference>
<comment type="caution">
    <text evidence="1">The sequence shown here is derived from an EMBL/GenBank/DDBJ whole genome shotgun (WGS) entry which is preliminary data.</text>
</comment>
<evidence type="ECO:0000313" key="2">
    <source>
        <dbReference type="Proteomes" id="UP001595828"/>
    </source>
</evidence>
<sequence>MRSAPVNEKSAPKTWTKPALVRVGTISDVAGVTGGAQNKNQAS</sequence>
<organism evidence="1 2">
    <name type="scientific">Novosphingobium tardum</name>
    <dbReference type="NCBI Taxonomy" id="1538021"/>
    <lineage>
        <taxon>Bacteria</taxon>
        <taxon>Pseudomonadati</taxon>
        <taxon>Pseudomonadota</taxon>
        <taxon>Alphaproteobacteria</taxon>
        <taxon>Sphingomonadales</taxon>
        <taxon>Sphingomonadaceae</taxon>
        <taxon>Novosphingobium</taxon>
    </lineage>
</organism>